<sequence>MRRLTIIVAASKANGIGRHGSLPWRLPKEMKYFARATSEAAEGKQNAVVMGRKTWESIPNKFRPLGKRLNVVISRNAAYSLCAEGPRLASDLTDAVKQLDDATPVPIDKTFIIGGATIYEQSIALEPEGDTGFVDRILLTRIVSPAFEDCDTFFPNSQGNEIGAEWKQTTHGELEEWVGFEIPAGVQNENGVEYEFQMWTRGV</sequence>
<proteinExistence type="predicted"/>
<protein>
    <submittedName>
        <fullName evidence="1">Uncharacterized protein</fullName>
    </submittedName>
</protein>
<organism evidence="1 2">
    <name type="scientific">Pluteus cervinus</name>
    <dbReference type="NCBI Taxonomy" id="181527"/>
    <lineage>
        <taxon>Eukaryota</taxon>
        <taxon>Fungi</taxon>
        <taxon>Dikarya</taxon>
        <taxon>Basidiomycota</taxon>
        <taxon>Agaricomycotina</taxon>
        <taxon>Agaricomycetes</taxon>
        <taxon>Agaricomycetidae</taxon>
        <taxon>Agaricales</taxon>
        <taxon>Pluteineae</taxon>
        <taxon>Pluteaceae</taxon>
        <taxon>Pluteus</taxon>
    </lineage>
</organism>
<keyword evidence="2" id="KW-1185">Reference proteome</keyword>
<evidence type="ECO:0000313" key="1">
    <source>
        <dbReference type="EMBL" id="TFK77120.1"/>
    </source>
</evidence>
<accession>A0ACD3BGV9</accession>
<evidence type="ECO:0000313" key="2">
    <source>
        <dbReference type="Proteomes" id="UP000308600"/>
    </source>
</evidence>
<reference evidence="1 2" key="1">
    <citation type="journal article" date="2019" name="Nat. Ecol. Evol.">
        <title>Megaphylogeny resolves global patterns of mushroom evolution.</title>
        <authorList>
            <person name="Varga T."/>
            <person name="Krizsan K."/>
            <person name="Foldi C."/>
            <person name="Dima B."/>
            <person name="Sanchez-Garcia M."/>
            <person name="Sanchez-Ramirez S."/>
            <person name="Szollosi G.J."/>
            <person name="Szarkandi J.G."/>
            <person name="Papp V."/>
            <person name="Albert L."/>
            <person name="Andreopoulos W."/>
            <person name="Angelini C."/>
            <person name="Antonin V."/>
            <person name="Barry K.W."/>
            <person name="Bougher N.L."/>
            <person name="Buchanan P."/>
            <person name="Buyck B."/>
            <person name="Bense V."/>
            <person name="Catcheside P."/>
            <person name="Chovatia M."/>
            <person name="Cooper J."/>
            <person name="Damon W."/>
            <person name="Desjardin D."/>
            <person name="Finy P."/>
            <person name="Geml J."/>
            <person name="Haridas S."/>
            <person name="Hughes K."/>
            <person name="Justo A."/>
            <person name="Karasinski D."/>
            <person name="Kautmanova I."/>
            <person name="Kiss B."/>
            <person name="Kocsube S."/>
            <person name="Kotiranta H."/>
            <person name="LaButti K.M."/>
            <person name="Lechner B.E."/>
            <person name="Liimatainen K."/>
            <person name="Lipzen A."/>
            <person name="Lukacs Z."/>
            <person name="Mihaltcheva S."/>
            <person name="Morgado L.N."/>
            <person name="Niskanen T."/>
            <person name="Noordeloos M.E."/>
            <person name="Ohm R.A."/>
            <person name="Ortiz-Santana B."/>
            <person name="Ovrebo C."/>
            <person name="Racz N."/>
            <person name="Riley R."/>
            <person name="Savchenko A."/>
            <person name="Shiryaev A."/>
            <person name="Soop K."/>
            <person name="Spirin V."/>
            <person name="Szebenyi C."/>
            <person name="Tomsovsky M."/>
            <person name="Tulloss R.E."/>
            <person name="Uehling J."/>
            <person name="Grigoriev I.V."/>
            <person name="Vagvolgyi C."/>
            <person name="Papp T."/>
            <person name="Martin F.M."/>
            <person name="Miettinen O."/>
            <person name="Hibbett D.S."/>
            <person name="Nagy L.G."/>
        </authorList>
    </citation>
    <scope>NUCLEOTIDE SEQUENCE [LARGE SCALE GENOMIC DNA]</scope>
    <source>
        <strain evidence="1 2">NL-1719</strain>
    </source>
</reference>
<name>A0ACD3BGV9_9AGAR</name>
<dbReference type="Proteomes" id="UP000308600">
    <property type="component" value="Unassembled WGS sequence"/>
</dbReference>
<gene>
    <name evidence="1" type="ORF">BDN72DRAFT_754446</name>
</gene>
<dbReference type="EMBL" id="ML208259">
    <property type="protein sequence ID" value="TFK77120.1"/>
    <property type="molecule type" value="Genomic_DNA"/>
</dbReference>